<name>A0ABV2AM55_9EUKA</name>
<protein>
    <recommendedName>
        <fullName evidence="3">Maturase K</fullName>
    </recommendedName>
</protein>
<comment type="caution">
    <text evidence="1">The sequence shown here is derived from an EMBL/GenBank/DDBJ whole genome shotgun (WGS) entry which is preliminary data.</text>
</comment>
<sequence length="117" mass="13678">MEIGYSSKNLTPFSAGQNLEILIKRFSVMNDPKFLSRNQNFYCQNSINLSRLYEKLASSASNFSWLNLCNFGVDKMVLAFNWQFYYNDINILESYIRLTLHLVTLYPIFLPSVLDKL</sequence>
<evidence type="ECO:0000313" key="2">
    <source>
        <dbReference type="Proteomes" id="UP001439008"/>
    </source>
</evidence>
<gene>
    <name evidence="1" type="ORF">MHBO_002400</name>
</gene>
<evidence type="ECO:0008006" key="3">
    <source>
        <dbReference type="Google" id="ProtNLM"/>
    </source>
</evidence>
<dbReference type="EMBL" id="JBDODL010000849">
    <property type="protein sequence ID" value="MES1920760.1"/>
    <property type="molecule type" value="Genomic_DNA"/>
</dbReference>
<proteinExistence type="predicted"/>
<keyword evidence="2" id="KW-1185">Reference proteome</keyword>
<accession>A0ABV2AM55</accession>
<evidence type="ECO:0000313" key="1">
    <source>
        <dbReference type="EMBL" id="MES1920760.1"/>
    </source>
</evidence>
<dbReference type="Proteomes" id="UP001439008">
    <property type="component" value="Unassembled WGS sequence"/>
</dbReference>
<organism evidence="1 2">
    <name type="scientific">Bonamia ostreae</name>
    <dbReference type="NCBI Taxonomy" id="126728"/>
    <lineage>
        <taxon>Eukaryota</taxon>
        <taxon>Sar</taxon>
        <taxon>Rhizaria</taxon>
        <taxon>Endomyxa</taxon>
        <taxon>Ascetosporea</taxon>
        <taxon>Haplosporida</taxon>
        <taxon>Bonamia</taxon>
    </lineage>
</organism>
<reference evidence="1 2" key="1">
    <citation type="journal article" date="2024" name="BMC Biol.">
        <title>Comparative genomics of Ascetosporea gives new insight into the evolutionary basis for animal parasitism in Rhizaria.</title>
        <authorList>
            <person name="Hiltunen Thoren M."/>
            <person name="Onut-Brannstrom I."/>
            <person name="Alfjorden A."/>
            <person name="Peckova H."/>
            <person name="Swords F."/>
            <person name="Hooper C."/>
            <person name="Holzer A.S."/>
            <person name="Bass D."/>
            <person name="Burki F."/>
        </authorList>
    </citation>
    <scope>NUCLEOTIDE SEQUENCE [LARGE SCALE GENOMIC DNA]</scope>
    <source>
        <strain evidence="1">20-A016</strain>
    </source>
</reference>